<dbReference type="Pfam" id="PF07534">
    <property type="entry name" value="TLD"/>
    <property type="match status" value="1"/>
</dbReference>
<keyword evidence="2" id="KW-0472">Membrane</keyword>
<reference evidence="4 5" key="2">
    <citation type="journal article" date="2017" name="Nature">
        <title>The Apostasia genome and the evolution of orchids.</title>
        <authorList>
            <person name="Zhang G.Q."/>
            <person name="Liu K.W."/>
            <person name="Li Z."/>
            <person name="Lohaus R."/>
            <person name="Hsiao Y.Y."/>
            <person name="Niu S.C."/>
            <person name="Wang J.Y."/>
            <person name="Lin Y.C."/>
            <person name="Xu Q."/>
            <person name="Chen L.J."/>
            <person name="Yoshida K."/>
            <person name="Fujiwara S."/>
            <person name="Wang Z.W."/>
            <person name="Zhang Y.Q."/>
            <person name="Mitsuda N."/>
            <person name="Wang M."/>
            <person name="Liu G.H."/>
            <person name="Pecoraro L."/>
            <person name="Huang H.X."/>
            <person name="Xiao X.J."/>
            <person name="Lin M."/>
            <person name="Wu X.Y."/>
            <person name="Wu W.L."/>
            <person name="Chen Y.Y."/>
            <person name="Chang S.B."/>
            <person name="Sakamoto S."/>
            <person name="Ohme-Takagi M."/>
            <person name="Yagi M."/>
            <person name="Zeng S.J."/>
            <person name="Shen C.Y."/>
            <person name="Yeh C.M."/>
            <person name="Luo Y.B."/>
            <person name="Tsai W.C."/>
            <person name="Van de Peer Y."/>
            <person name="Liu Z.J."/>
        </authorList>
    </citation>
    <scope>NUCLEOTIDE SEQUENCE [LARGE SCALE GENOMIC DNA]</scope>
    <source>
        <tissue evidence="4">The whole plant</tissue>
    </source>
</reference>
<feature type="region of interest" description="Disordered" evidence="1">
    <location>
        <begin position="75"/>
        <end position="107"/>
    </location>
</feature>
<organism evidence="4 5">
    <name type="scientific">Dendrobium catenatum</name>
    <dbReference type="NCBI Taxonomy" id="906689"/>
    <lineage>
        <taxon>Eukaryota</taxon>
        <taxon>Viridiplantae</taxon>
        <taxon>Streptophyta</taxon>
        <taxon>Embryophyta</taxon>
        <taxon>Tracheophyta</taxon>
        <taxon>Spermatophyta</taxon>
        <taxon>Magnoliopsida</taxon>
        <taxon>Liliopsida</taxon>
        <taxon>Asparagales</taxon>
        <taxon>Orchidaceae</taxon>
        <taxon>Epidendroideae</taxon>
        <taxon>Malaxideae</taxon>
        <taxon>Dendrobiinae</taxon>
        <taxon>Dendrobium</taxon>
    </lineage>
</organism>
<keyword evidence="2" id="KW-0812">Transmembrane</keyword>
<dbReference type="InterPro" id="IPR006571">
    <property type="entry name" value="TLDc_dom"/>
</dbReference>
<dbReference type="PROSITE" id="PS51886">
    <property type="entry name" value="TLDC"/>
    <property type="match status" value="1"/>
</dbReference>
<keyword evidence="2" id="KW-1133">Transmembrane helix</keyword>
<feature type="transmembrane region" description="Helical" evidence="2">
    <location>
        <begin position="223"/>
        <end position="247"/>
    </location>
</feature>
<dbReference type="AlphaFoldDB" id="A0A2I0XGP0"/>
<evidence type="ECO:0000256" key="2">
    <source>
        <dbReference type="SAM" id="Phobius"/>
    </source>
</evidence>
<evidence type="ECO:0000259" key="3">
    <source>
        <dbReference type="PROSITE" id="PS51886"/>
    </source>
</evidence>
<dbReference type="Proteomes" id="UP000233837">
    <property type="component" value="Unassembled WGS sequence"/>
</dbReference>
<gene>
    <name evidence="4" type="ORF">MA16_Dca023751</name>
</gene>
<accession>A0A2I0XGP0</accession>
<reference evidence="4 5" key="1">
    <citation type="journal article" date="2016" name="Sci. Rep.">
        <title>The Dendrobium catenatum Lindl. genome sequence provides insights into polysaccharide synthase, floral development and adaptive evolution.</title>
        <authorList>
            <person name="Zhang G.Q."/>
            <person name="Xu Q."/>
            <person name="Bian C."/>
            <person name="Tsai W.C."/>
            <person name="Yeh C.M."/>
            <person name="Liu K.W."/>
            <person name="Yoshida K."/>
            <person name="Zhang L.S."/>
            <person name="Chang S.B."/>
            <person name="Chen F."/>
            <person name="Shi Y."/>
            <person name="Su Y.Y."/>
            <person name="Zhang Y.Q."/>
            <person name="Chen L.J."/>
            <person name="Yin Y."/>
            <person name="Lin M."/>
            <person name="Huang H."/>
            <person name="Deng H."/>
            <person name="Wang Z.W."/>
            <person name="Zhu S.L."/>
            <person name="Zhao X."/>
            <person name="Deng C."/>
            <person name="Niu S.C."/>
            <person name="Huang J."/>
            <person name="Wang M."/>
            <person name="Liu G.H."/>
            <person name="Yang H.J."/>
            <person name="Xiao X.J."/>
            <person name="Hsiao Y.Y."/>
            <person name="Wu W.L."/>
            <person name="Chen Y.Y."/>
            <person name="Mitsuda N."/>
            <person name="Ohme-Takagi M."/>
            <person name="Luo Y.B."/>
            <person name="Van de Peer Y."/>
            <person name="Liu Z.J."/>
        </authorList>
    </citation>
    <scope>NUCLEOTIDE SEQUENCE [LARGE SCALE GENOMIC DNA]</scope>
    <source>
        <tissue evidence="4">The whole plant</tissue>
    </source>
</reference>
<protein>
    <recommendedName>
        <fullName evidence="3">TLDc domain-containing protein</fullName>
    </recommendedName>
</protein>
<feature type="domain" description="TLDc" evidence="3">
    <location>
        <begin position="159"/>
        <end position="249"/>
    </location>
</feature>
<evidence type="ECO:0000256" key="1">
    <source>
        <dbReference type="SAM" id="MobiDB-lite"/>
    </source>
</evidence>
<dbReference type="EMBL" id="KZ501895">
    <property type="protein sequence ID" value="PKU87060.1"/>
    <property type="molecule type" value="Genomic_DNA"/>
</dbReference>
<evidence type="ECO:0000313" key="5">
    <source>
        <dbReference type="Proteomes" id="UP000233837"/>
    </source>
</evidence>
<name>A0A2I0XGP0_9ASPA</name>
<evidence type="ECO:0000313" key="4">
    <source>
        <dbReference type="EMBL" id="PKU87060.1"/>
    </source>
</evidence>
<feature type="compositionally biased region" description="Low complexity" evidence="1">
    <location>
        <begin position="79"/>
        <end position="95"/>
    </location>
</feature>
<dbReference type="PANTHER" id="PTHR23354:SF74">
    <property type="entry name" value="TLD-DOMAIN CONTAINING NUCLEOLAR PROTEIN"/>
    <property type="match status" value="1"/>
</dbReference>
<proteinExistence type="predicted"/>
<keyword evidence="5" id="KW-1185">Reference proteome</keyword>
<sequence length="249" mass="28044">MILEGIIALMIPNWNKSFHLLVQLISMFAHFFIMQALPVAVDETSSQKRFTFSSFFFSLLPATCSGVGQTVSCSTQGHRLSPSRSHSRSSKSSNSAFKDGPLENDKVDEPEINIDLTSVAKANDIDVSERRAKAEETTEESSSSKASSVLIPHLTEKSTFVTADLFDFLHSCLPNIVKGCQWVLLYSSMKHGISLRTLIRKSASVTGPCLLVRLGKKIEIIIYFARFGEMFYFFFLEFYPFMFYIILLF</sequence>
<dbReference type="PANTHER" id="PTHR23354">
    <property type="entry name" value="NUCLEOLAR PROTEIN 7/ESTROGEN RECEPTOR COACTIVATOR-RELATED"/>
    <property type="match status" value="1"/>
</dbReference>